<keyword evidence="8 10" id="KW-0472">Membrane</keyword>
<accession>A0A9D1CUY7</accession>
<dbReference type="Pfam" id="PF03471">
    <property type="entry name" value="CorC_HlyC"/>
    <property type="match status" value="1"/>
</dbReference>
<evidence type="ECO:0000256" key="3">
    <source>
        <dbReference type="ARBA" id="ARBA00022475"/>
    </source>
</evidence>
<dbReference type="SMART" id="SM01091">
    <property type="entry name" value="CorC_HlyC"/>
    <property type="match status" value="1"/>
</dbReference>
<dbReference type="PANTHER" id="PTHR22777">
    <property type="entry name" value="HEMOLYSIN-RELATED"/>
    <property type="match status" value="1"/>
</dbReference>
<dbReference type="InterPro" id="IPR002550">
    <property type="entry name" value="CNNM"/>
</dbReference>
<evidence type="ECO:0000256" key="1">
    <source>
        <dbReference type="ARBA" id="ARBA00004651"/>
    </source>
</evidence>
<dbReference type="InterPro" id="IPR046342">
    <property type="entry name" value="CBS_dom_sf"/>
</dbReference>
<evidence type="ECO:0000256" key="6">
    <source>
        <dbReference type="ARBA" id="ARBA00022989"/>
    </source>
</evidence>
<evidence type="ECO:0000256" key="2">
    <source>
        <dbReference type="ARBA" id="ARBA00006337"/>
    </source>
</evidence>
<feature type="transmembrane region" description="Helical" evidence="11">
    <location>
        <begin position="84"/>
        <end position="104"/>
    </location>
</feature>
<dbReference type="SUPFAM" id="SSF54631">
    <property type="entry name" value="CBS-domain pair"/>
    <property type="match status" value="1"/>
</dbReference>
<evidence type="ECO:0000313" key="15">
    <source>
        <dbReference type="EMBL" id="HIQ79895.1"/>
    </source>
</evidence>
<evidence type="ECO:0000313" key="16">
    <source>
        <dbReference type="Proteomes" id="UP000886787"/>
    </source>
</evidence>
<feature type="domain" description="CNNM transmembrane" evidence="14">
    <location>
        <begin position="1"/>
        <end position="180"/>
    </location>
</feature>
<feature type="domain" description="CBS" evidence="13">
    <location>
        <begin position="199"/>
        <end position="259"/>
    </location>
</feature>
<dbReference type="InterPro" id="IPR005170">
    <property type="entry name" value="Transptr-assoc_dom"/>
</dbReference>
<keyword evidence="4 10" id="KW-0812">Transmembrane</keyword>
<dbReference type="CDD" id="cd04590">
    <property type="entry name" value="CBS_pair_CorC_HlyC_assoc"/>
    <property type="match status" value="1"/>
</dbReference>
<dbReference type="FunFam" id="3.10.580.10:FF:000002">
    <property type="entry name" value="Magnesium/cobalt efflux protein CorC"/>
    <property type="match status" value="1"/>
</dbReference>
<dbReference type="EMBL" id="DVFW01000007">
    <property type="protein sequence ID" value="HIQ79895.1"/>
    <property type="molecule type" value="Genomic_DNA"/>
</dbReference>
<evidence type="ECO:0000256" key="12">
    <source>
        <dbReference type="SAM" id="SignalP"/>
    </source>
</evidence>
<comment type="subcellular location">
    <subcellularLocation>
        <location evidence="1">Cell membrane</location>
        <topology evidence="1">Multi-pass membrane protein</topology>
    </subcellularLocation>
</comment>
<protein>
    <submittedName>
        <fullName evidence="15">HlyC/CorC family transporter</fullName>
    </submittedName>
</protein>
<dbReference type="SMART" id="SM00116">
    <property type="entry name" value="CBS"/>
    <property type="match status" value="2"/>
</dbReference>
<feature type="domain" description="CBS" evidence="13">
    <location>
        <begin position="263"/>
        <end position="320"/>
    </location>
</feature>
<keyword evidence="12" id="KW-0732">Signal</keyword>
<evidence type="ECO:0000256" key="7">
    <source>
        <dbReference type="ARBA" id="ARBA00023122"/>
    </source>
</evidence>
<dbReference type="AlphaFoldDB" id="A0A9D1CUY7"/>
<dbReference type="PROSITE" id="PS51846">
    <property type="entry name" value="CNNM"/>
    <property type="match status" value="1"/>
</dbReference>
<evidence type="ECO:0000256" key="11">
    <source>
        <dbReference type="SAM" id="Phobius"/>
    </source>
</evidence>
<dbReference type="Proteomes" id="UP000886787">
    <property type="component" value="Unassembled WGS sequence"/>
</dbReference>
<evidence type="ECO:0000259" key="14">
    <source>
        <dbReference type="PROSITE" id="PS51846"/>
    </source>
</evidence>
<keyword evidence="3" id="KW-1003">Cell membrane</keyword>
<dbReference type="Gene3D" id="3.30.465.10">
    <property type="match status" value="1"/>
</dbReference>
<dbReference type="Pfam" id="PF00571">
    <property type="entry name" value="CBS"/>
    <property type="match status" value="2"/>
</dbReference>
<evidence type="ECO:0000256" key="5">
    <source>
        <dbReference type="ARBA" id="ARBA00022737"/>
    </source>
</evidence>
<keyword evidence="7 9" id="KW-0129">CBS domain</keyword>
<evidence type="ECO:0000256" key="4">
    <source>
        <dbReference type="ARBA" id="ARBA00022692"/>
    </source>
</evidence>
<evidence type="ECO:0000256" key="8">
    <source>
        <dbReference type="ARBA" id="ARBA00023136"/>
    </source>
</evidence>
<dbReference type="InterPro" id="IPR016169">
    <property type="entry name" value="FAD-bd_PCMH_sub2"/>
</dbReference>
<dbReference type="PANTHER" id="PTHR22777:SF32">
    <property type="entry name" value="UPF0053 INNER MEMBRANE PROTEIN YFJD"/>
    <property type="match status" value="1"/>
</dbReference>
<reference evidence="15" key="2">
    <citation type="journal article" date="2021" name="PeerJ">
        <title>Extensive microbial diversity within the chicken gut microbiome revealed by metagenomics and culture.</title>
        <authorList>
            <person name="Gilroy R."/>
            <person name="Ravi A."/>
            <person name="Getino M."/>
            <person name="Pursley I."/>
            <person name="Horton D.L."/>
            <person name="Alikhan N.F."/>
            <person name="Baker D."/>
            <person name="Gharbi K."/>
            <person name="Hall N."/>
            <person name="Watson M."/>
            <person name="Adriaenssens E.M."/>
            <person name="Foster-Nyarko E."/>
            <person name="Jarju S."/>
            <person name="Secka A."/>
            <person name="Antonio M."/>
            <person name="Oren A."/>
            <person name="Chaudhuri R.R."/>
            <person name="La Ragione R."/>
            <person name="Hildebrand F."/>
            <person name="Pallen M.J."/>
        </authorList>
    </citation>
    <scope>NUCLEOTIDE SEQUENCE</scope>
    <source>
        <strain evidence="15">ChiSjej1B19-3389</strain>
    </source>
</reference>
<reference evidence="15" key="1">
    <citation type="submission" date="2020-10" db="EMBL/GenBank/DDBJ databases">
        <authorList>
            <person name="Gilroy R."/>
        </authorList>
    </citation>
    <scope>NUCLEOTIDE SEQUENCE</scope>
    <source>
        <strain evidence="15">ChiSjej1B19-3389</strain>
    </source>
</reference>
<dbReference type="SUPFAM" id="SSF56176">
    <property type="entry name" value="FAD-binding/transporter-associated domain-like"/>
    <property type="match status" value="1"/>
</dbReference>
<comment type="caution">
    <text evidence="15">The sequence shown here is derived from an EMBL/GenBank/DDBJ whole genome shotgun (WGS) entry which is preliminary data.</text>
</comment>
<feature type="signal peptide" evidence="12">
    <location>
        <begin position="1"/>
        <end position="21"/>
    </location>
</feature>
<dbReference type="GO" id="GO:0050660">
    <property type="term" value="F:flavin adenine dinucleotide binding"/>
    <property type="evidence" value="ECO:0007669"/>
    <property type="project" value="InterPro"/>
</dbReference>
<dbReference type="Pfam" id="PF01595">
    <property type="entry name" value="CNNM"/>
    <property type="match status" value="1"/>
</dbReference>
<name>A0A9D1CUY7_9FIRM</name>
<evidence type="ECO:0000256" key="10">
    <source>
        <dbReference type="PROSITE-ProRule" id="PRU01193"/>
    </source>
</evidence>
<dbReference type="InterPro" id="IPR000644">
    <property type="entry name" value="CBS_dom"/>
</dbReference>
<feature type="transmembrane region" description="Helical" evidence="11">
    <location>
        <begin position="116"/>
        <end position="139"/>
    </location>
</feature>
<feature type="chain" id="PRO_5038985169" evidence="12">
    <location>
        <begin position="22"/>
        <end position="418"/>
    </location>
</feature>
<evidence type="ECO:0000259" key="13">
    <source>
        <dbReference type="PROSITE" id="PS51371"/>
    </source>
</evidence>
<sequence>MSVAILILIILSAFFSSVETAFSTVNTIRLKHDAQNGSKKAKDALYITENYDKALTTVLIGNNIVNISCSSIATVLCINLFGDMGAAISTGAVTLLVLTFGEIMPKCIAKERADSYCLFTAKALRILMTVFTPIVFIFIKMKSAALKRMHKNEKTPSVTEDELKYIIESIEEEGVLEQQERELVQSALDFDEKTVQEVLTPRVDITAIEVNDDVRDIAKLILSERYSRIPVYKDTLDNVIGILHTRDFLEAIVNGETPNIQELIQPAYFIYKTKKLSKVLTDFKHKKLNIAIVSDEYGGTVGIVTMEDLLEEIVGEIWDEDEEIEHMYKELSDGSYEISGDMDIDEMLELFALDPKTIQSESVSVGGWVLEMLGSIPNEGDSFQFDSLFITVAEVSEQRITRLIMKKSAEQERTETKD</sequence>
<keyword evidence="5" id="KW-0677">Repeat</keyword>
<dbReference type="PROSITE" id="PS51371">
    <property type="entry name" value="CBS"/>
    <property type="match status" value="2"/>
</dbReference>
<gene>
    <name evidence="15" type="ORF">IAD32_01260</name>
</gene>
<organism evidence="15 16">
    <name type="scientific">Candidatus Scatavimonas merdigallinarum</name>
    <dbReference type="NCBI Taxonomy" id="2840914"/>
    <lineage>
        <taxon>Bacteria</taxon>
        <taxon>Bacillati</taxon>
        <taxon>Bacillota</taxon>
        <taxon>Clostridia</taxon>
        <taxon>Eubacteriales</taxon>
        <taxon>Oscillospiraceae</taxon>
        <taxon>Oscillospiraceae incertae sedis</taxon>
        <taxon>Candidatus Scatavimonas</taxon>
    </lineage>
</organism>
<dbReference type="GO" id="GO:0005886">
    <property type="term" value="C:plasma membrane"/>
    <property type="evidence" value="ECO:0007669"/>
    <property type="project" value="UniProtKB-SubCell"/>
</dbReference>
<dbReference type="InterPro" id="IPR036318">
    <property type="entry name" value="FAD-bd_PCMH-like_sf"/>
</dbReference>
<keyword evidence="6 10" id="KW-1133">Transmembrane helix</keyword>
<dbReference type="Gene3D" id="3.10.580.10">
    <property type="entry name" value="CBS-domain"/>
    <property type="match status" value="1"/>
</dbReference>
<dbReference type="InterPro" id="IPR044751">
    <property type="entry name" value="Ion_transp-like_CBS"/>
</dbReference>
<proteinExistence type="inferred from homology"/>
<comment type="similarity">
    <text evidence="2">Belongs to the UPF0053 family.</text>
</comment>
<evidence type="ECO:0000256" key="9">
    <source>
        <dbReference type="PROSITE-ProRule" id="PRU00703"/>
    </source>
</evidence>